<dbReference type="Proteomes" id="UP001174909">
    <property type="component" value="Unassembled WGS sequence"/>
</dbReference>
<reference evidence="3" key="1">
    <citation type="submission" date="2023-03" db="EMBL/GenBank/DDBJ databases">
        <authorList>
            <person name="Steffen K."/>
            <person name="Cardenas P."/>
        </authorList>
    </citation>
    <scope>NUCLEOTIDE SEQUENCE</scope>
</reference>
<gene>
    <name evidence="3" type="ORF">GBAR_LOCUS21712</name>
</gene>
<keyword evidence="4" id="KW-1185">Reference proteome</keyword>
<accession>A0AA35T110</accession>
<evidence type="ECO:0000256" key="2">
    <source>
        <dbReference type="SAM" id="Phobius"/>
    </source>
</evidence>
<keyword evidence="2" id="KW-0472">Membrane</keyword>
<feature type="compositionally biased region" description="Pro residues" evidence="1">
    <location>
        <begin position="63"/>
        <end position="77"/>
    </location>
</feature>
<organism evidence="3 4">
    <name type="scientific">Geodia barretti</name>
    <name type="common">Barrett's horny sponge</name>
    <dbReference type="NCBI Taxonomy" id="519541"/>
    <lineage>
        <taxon>Eukaryota</taxon>
        <taxon>Metazoa</taxon>
        <taxon>Porifera</taxon>
        <taxon>Demospongiae</taxon>
        <taxon>Heteroscleromorpha</taxon>
        <taxon>Tetractinellida</taxon>
        <taxon>Astrophorina</taxon>
        <taxon>Geodiidae</taxon>
        <taxon>Geodia</taxon>
    </lineage>
</organism>
<dbReference type="AlphaFoldDB" id="A0AA35T110"/>
<feature type="non-terminal residue" evidence="3">
    <location>
        <position position="135"/>
    </location>
</feature>
<name>A0AA35T110_GEOBA</name>
<evidence type="ECO:0000313" key="4">
    <source>
        <dbReference type="Proteomes" id="UP001174909"/>
    </source>
</evidence>
<dbReference type="PROSITE" id="PS51257">
    <property type="entry name" value="PROKAR_LIPOPROTEIN"/>
    <property type="match status" value="1"/>
</dbReference>
<feature type="region of interest" description="Disordered" evidence="1">
    <location>
        <begin position="33"/>
        <end position="77"/>
    </location>
</feature>
<evidence type="ECO:0000256" key="1">
    <source>
        <dbReference type="SAM" id="MobiDB-lite"/>
    </source>
</evidence>
<feature type="compositionally biased region" description="Basic and acidic residues" evidence="1">
    <location>
        <begin position="33"/>
        <end position="51"/>
    </location>
</feature>
<keyword evidence="2" id="KW-0812">Transmembrane</keyword>
<feature type="transmembrane region" description="Helical" evidence="2">
    <location>
        <begin position="6"/>
        <end position="28"/>
    </location>
</feature>
<keyword evidence="2" id="KW-1133">Transmembrane helix</keyword>
<evidence type="ECO:0000313" key="3">
    <source>
        <dbReference type="EMBL" id="CAI8039018.1"/>
    </source>
</evidence>
<comment type="caution">
    <text evidence="3">The sequence shown here is derived from an EMBL/GenBank/DDBJ whole genome shotgun (WGS) entry which is preliminary data.</text>
</comment>
<sequence length="135" mass="15340">MKLKRWCYAVVFIAACYCCVLLIGVTILDTERSRRERRVRSETDHPWERQHAHGAHQSHTLSSPPPPTCSPPPPPPHLHCRPPKLKTVLIVGVLHSVGAWLANQLTGSHWTVRGLARDTAISTNNLLWYRRDQLT</sequence>
<proteinExistence type="predicted"/>
<protein>
    <submittedName>
        <fullName evidence="3">Uncharacterized protein</fullName>
    </submittedName>
</protein>
<dbReference type="EMBL" id="CASHTH010003024">
    <property type="protein sequence ID" value="CAI8039018.1"/>
    <property type="molecule type" value="Genomic_DNA"/>
</dbReference>